<feature type="chain" id="PRO_5007856515" description="Yeast cell wall synthesis Kre9/Knh1-like N-terminal domain-containing protein" evidence="2">
    <location>
        <begin position="22"/>
        <end position="128"/>
    </location>
</feature>
<protein>
    <recommendedName>
        <fullName evidence="3">Yeast cell wall synthesis Kre9/Knh1-like N-terminal domain-containing protein</fullName>
    </recommendedName>
</protein>
<dbReference type="InParanoid" id="A0A165DFC5"/>
<accession>A0A165DFC5</accession>
<dbReference type="EMBL" id="KV426225">
    <property type="protein sequence ID" value="KZV84423.1"/>
    <property type="molecule type" value="Genomic_DNA"/>
</dbReference>
<evidence type="ECO:0000313" key="5">
    <source>
        <dbReference type="Proteomes" id="UP000077266"/>
    </source>
</evidence>
<evidence type="ECO:0000313" key="4">
    <source>
        <dbReference type="EMBL" id="KZV84423.1"/>
    </source>
</evidence>
<keyword evidence="1 2" id="KW-0732">Signal</keyword>
<feature type="domain" description="Yeast cell wall synthesis Kre9/Knh1-like N-terminal" evidence="3">
    <location>
        <begin position="39"/>
        <end position="126"/>
    </location>
</feature>
<organism evidence="4 5">
    <name type="scientific">Exidia glandulosa HHB12029</name>
    <dbReference type="NCBI Taxonomy" id="1314781"/>
    <lineage>
        <taxon>Eukaryota</taxon>
        <taxon>Fungi</taxon>
        <taxon>Dikarya</taxon>
        <taxon>Basidiomycota</taxon>
        <taxon>Agaricomycotina</taxon>
        <taxon>Agaricomycetes</taxon>
        <taxon>Auriculariales</taxon>
        <taxon>Exidiaceae</taxon>
        <taxon>Exidia</taxon>
    </lineage>
</organism>
<gene>
    <name evidence="4" type="ORF">EXIGLDRAFT_753845</name>
</gene>
<evidence type="ECO:0000259" key="3">
    <source>
        <dbReference type="Pfam" id="PF10342"/>
    </source>
</evidence>
<dbReference type="InterPro" id="IPR018466">
    <property type="entry name" value="Kre9/Knh1-like_N"/>
</dbReference>
<sequence>MKFTTSFTTLLSVLTASTVLAAPVQESRRDIWSPHIIYPHEGTVWQLGARHNVTWDTSDAPANISNAALIFLRKGNTTFSNDTLASGFDLRAGRTEITVPSDFAPGTDYRVVLFGDSGNWSPQFTITQ</sequence>
<dbReference type="Proteomes" id="UP000077266">
    <property type="component" value="Unassembled WGS sequence"/>
</dbReference>
<proteinExistence type="predicted"/>
<evidence type="ECO:0000256" key="2">
    <source>
        <dbReference type="SAM" id="SignalP"/>
    </source>
</evidence>
<evidence type="ECO:0000256" key="1">
    <source>
        <dbReference type="ARBA" id="ARBA00022729"/>
    </source>
</evidence>
<feature type="signal peptide" evidence="2">
    <location>
        <begin position="1"/>
        <end position="21"/>
    </location>
</feature>
<keyword evidence="5" id="KW-1185">Reference proteome</keyword>
<reference evidence="4 5" key="1">
    <citation type="journal article" date="2016" name="Mol. Biol. Evol.">
        <title>Comparative Genomics of Early-Diverging Mushroom-Forming Fungi Provides Insights into the Origins of Lignocellulose Decay Capabilities.</title>
        <authorList>
            <person name="Nagy L.G."/>
            <person name="Riley R."/>
            <person name="Tritt A."/>
            <person name="Adam C."/>
            <person name="Daum C."/>
            <person name="Floudas D."/>
            <person name="Sun H."/>
            <person name="Yadav J.S."/>
            <person name="Pangilinan J."/>
            <person name="Larsson K.H."/>
            <person name="Matsuura K."/>
            <person name="Barry K."/>
            <person name="Labutti K."/>
            <person name="Kuo R."/>
            <person name="Ohm R.A."/>
            <person name="Bhattacharya S.S."/>
            <person name="Shirouzu T."/>
            <person name="Yoshinaga Y."/>
            <person name="Martin F.M."/>
            <person name="Grigoriev I.V."/>
            <person name="Hibbett D.S."/>
        </authorList>
    </citation>
    <scope>NUCLEOTIDE SEQUENCE [LARGE SCALE GENOMIC DNA]</scope>
    <source>
        <strain evidence="4 5">HHB12029</strain>
    </source>
</reference>
<dbReference type="OrthoDB" id="2317741at2759"/>
<dbReference type="Pfam" id="PF10342">
    <property type="entry name" value="Kre9_KNH"/>
    <property type="match status" value="1"/>
</dbReference>
<dbReference type="AlphaFoldDB" id="A0A165DFC5"/>
<name>A0A165DFC5_EXIGL</name>